<dbReference type="Proteomes" id="UP000198432">
    <property type="component" value="Unassembled WGS sequence"/>
</dbReference>
<organism evidence="2 3">
    <name type="scientific">Pontibacter ummariensis</name>
    <dbReference type="NCBI Taxonomy" id="1610492"/>
    <lineage>
        <taxon>Bacteria</taxon>
        <taxon>Pseudomonadati</taxon>
        <taxon>Bacteroidota</taxon>
        <taxon>Cytophagia</taxon>
        <taxon>Cytophagales</taxon>
        <taxon>Hymenobacteraceae</taxon>
        <taxon>Pontibacter</taxon>
    </lineage>
</organism>
<feature type="transmembrane region" description="Helical" evidence="1">
    <location>
        <begin position="32"/>
        <end position="55"/>
    </location>
</feature>
<feature type="transmembrane region" description="Helical" evidence="1">
    <location>
        <begin position="372"/>
        <end position="391"/>
    </location>
</feature>
<feature type="transmembrane region" description="Helical" evidence="1">
    <location>
        <begin position="182"/>
        <end position="199"/>
    </location>
</feature>
<feature type="transmembrane region" description="Helical" evidence="1">
    <location>
        <begin position="403"/>
        <end position="419"/>
    </location>
</feature>
<protein>
    <recommendedName>
        <fullName evidence="4">Dolichyl-phosphate-mannose-protein mannosyltransferase</fullName>
    </recommendedName>
</protein>
<evidence type="ECO:0000256" key="1">
    <source>
        <dbReference type="SAM" id="Phobius"/>
    </source>
</evidence>
<feature type="transmembrane region" description="Helical" evidence="1">
    <location>
        <begin position="260"/>
        <end position="284"/>
    </location>
</feature>
<keyword evidence="1" id="KW-0812">Transmembrane</keyword>
<gene>
    <name evidence="2" type="ORF">SAMN06296052_106163</name>
</gene>
<dbReference type="EMBL" id="FZOQ01000006">
    <property type="protein sequence ID" value="SNS43733.1"/>
    <property type="molecule type" value="Genomic_DNA"/>
</dbReference>
<dbReference type="RefSeq" id="WP_089318810.1">
    <property type="nucleotide sequence ID" value="NZ_FZOQ01000006.1"/>
</dbReference>
<feature type="transmembrane region" description="Helical" evidence="1">
    <location>
        <begin position="339"/>
        <end position="360"/>
    </location>
</feature>
<feature type="transmembrane region" description="Helical" evidence="1">
    <location>
        <begin position="128"/>
        <end position="148"/>
    </location>
</feature>
<sequence>MSLLFYGLHLLLIVGLVSWMQRQDWASTLKPYFLPALVFKLLCGILLGLLYRYYYHSGDTITYYKASLVLTDYALQNPGAYSKLLLFNTFSSEAFRATVPFSKFPDFSNSFYFIKLLSALNLLTRSSYYLNALYLSLFSFWGAARLVASLQACFPKRGKAAAIAFLFFPSVVFWSSGLLKDALMFGSMCWLIFFALKITHGRKARAGQLILAPLMLYVFVRIKLFYAAVLIPLLLAYIFIKLVSRHTRMGESYAVQVGSFLFVLVLGALAGSLLGVFFSLDFLLSEMHRNYTSMLEVSRHGPHIVLERMGPGVEQSLLSYPEAALSAVYRPFLGEAWGALYVLMGLENLLLLVLTVLFFAAALRKGFQRPPLLHLVFLIFVLVLAGVVGLTTPNFGSLSRYRIVFLPFLVYLLLQNAYAQRVLQKLGL</sequence>
<evidence type="ECO:0000313" key="2">
    <source>
        <dbReference type="EMBL" id="SNS43733.1"/>
    </source>
</evidence>
<feature type="transmembrane region" description="Helical" evidence="1">
    <location>
        <begin position="160"/>
        <end position="176"/>
    </location>
</feature>
<dbReference type="AlphaFoldDB" id="A0A239EI74"/>
<feature type="transmembrane region" description="Helical" evidence="1">
    <location>
        <begin position="211"/>
        <end position="240"/>
    </location>
</feature>
<evidence type="ECO:0000313" key="3">
    <source>
        <dbReference type="Proteomes" id="UP000198432"/>
    </source>
</evidence>
<reference evidence="3" key="1">
    <citation type="submission" date="2017-06" db="EMBL/GenBank/DDBJ databases">
        <authorList>
            <person name="Varghese N."/>
            <person name="Submissions S."/>
        </authorList>
    </citation>
    <scope>NUCLEOTIDE SEQUENCE [LARGE SCALE GENOMIC DNA]</scope>
    <source>
        <strain evidence="3">NKM1</strain>
    </source>
</reference>
<name>A0A239EI74_9BACT</name>
<keyword evidence="1" id="KW-1133">Transmembrane helix</keyword>
<evidence type="ECO:0008006" key="4">
    <source>
        <dbReference type="Google" id="ProtNLM"/>
    </source>
</evidence>
<accession>A0A239EI74</accession>
<keyword evidence="3" id="KW-1185">Reference proteome</keyword>
<dbReference type="OrthoDB" id="876946at2"/>
<keyword evidence="1" id="KW-0472">Membrane</keyword>
<proteinExistence type="predicted"/>